<dbReference type="PANTHER" id="PTHR30055">
    <property type="entry name" value="HTH-TYPE TRANSCRIPTIONAL REGULATOR RUTR"/>
    <property type="match status" value="1"/>
</dbReference>
<evidence type="ECO:0000313" key="6">
    <source>
        <dbReference type="EMBL" id="PLX15302.1"/>
    </source>
</evidence>
<evidence type="ECO:0000259" key="5">
    <source>
        <dbReference type="PROSITE" id="PS50977"/>
    </source>
</evidence>
<feature type="DNA-binding region" description="H-T-H motif" evidence="4">
    <location>
        <begin position="27"/>
        <end position="46"/>
    </location>
</feature>
<feature type="domain" description="HTH tetR-type" evidence="5">
    <location>
        <begin position="4"/>
        <end position="46"/>
    </location>
</feature>
<name>A0A2N5Z9E4_MUIH1</name>
<dbReference type="InterPro" id="IPR050109">
    <property type="entry name" value="HTH-type_TetR-like_transc_reg"/>
</dbReference>
<evidence type="ECO:0000256" key="1">
    <source>
        <dbReference type="ARBA" id="ARBA00023015"/>
    </source>
</evidence>
<dbReference type="EMBL" id="PKTG01000142">
    <property type="protein sequence ID" value="PLX15302.1"/>
    <property type="molecule type" value="Genomic_DNA"/>
</dbReference>
<dbReference type="AlphaFoldDB" id="A0A2N5Z9E4"/>
<dbReference type="PROSITE" id="PS50977">
    <property type="entry name" value="HTH_TETR_2"/>
    <property type="match status" value="1"/>
</dbReference>
<gene>
    <name evidence="6" type="ORF">C0601_13375</name>
</gene>
<evidence type="ECO:0000313" key="7">
    <source>
        <dbReference type="Proteomes" id="UP000234857"/>
    </source>
</evidence>
<evidence type="ECO:0000256" key="4">
    <source>
        <dbReference type="PROSITE-ProRule" id="PRU00335"/>
    </source>
</evidence>
<reference evidence="6 7" key="1">
    <citation type="submission" date="2017-11" db="EMBL/GenBank/DDBJ databases">
        <title>Genome-resolved metagenomics identifies genetic mobility, metabolic interactions, and unexpected diversity in perchlorate-reducing communities.</title>
        <authorList>
            <person name="Barnum T.P."/>
            <person name="Figueroa I.A."/>
            <person name="Carlstrom C.I."/>
            <person name="Lucas L.N."/>
            <person name="Engelbrektson A.L."/>
            <person name="Coates J.D."/>
        </authorList>
    </citation>
    <scope>NUCLEOTIDE SEQUENCE [LARGE SCALE GENOMIC DNA]</scope>
    <source>
        <strain evidence="6">BM706</strain>
    </source>
</reference>
<proteinExistence type="predicted"/>
<protein>
    <recommendedName>
        <fullName evidence="5">HTH tetR-type domain-containing protein</fullName>
    </recommendedName>
</protein>
<accession>A0A2N5Z9E4</accession>
<keyword evidence="3" id="KW-0804">Transcription</keyword>
<dbReference type="InterPro" id="IPR009057">
    <property type="entry name" value="Homeodomain-like_sf"/>
</dbReference>
<keyword evidence="1" id="KW-0805">Transcription regulation</keyword>
<dbReference type="GO" id="GO:0003700">
    <property type="term" value="F:DNA-binding transcription factor activity"/>
    <property type="evidence" value="ECO:0007669"/>
    <property type="project" value="TreeGrafter"/>
</dbReference>
<dbReference type="Gene3D" id="1.10.357.10">
    <property type="entry name" value="Tetracycline Repressor, domain 2"/>
    <property type="match status" value="1"/>
</dbReference>
<dbReference type="PRINTS" id="PR00455">
    <property type="entry name" value="HTHTETR"/>
</dbReference>
<dbReference type="Proteomes" id="UP000234857">
    <property type="component" value="Unassembled WGS sequence"/>
</dbReference>
<dbReference type="SUPFAM" id="SSF46689">
    <property type="entry name" value="Homeodomain-like"/>
    <property type="match status" value="1"/>
</dbReference>
<dbReference type="Pfam" id="PF00440">
    <property type="entry name" value="TetR_N"/>
    <property type="match status" value="1"/>
</dbReference>
<dbReference type="GO" id="GO:0000976">
    <property type="term" value="F:transcription cis-regulatory region binding"/>
    <property type="evidence" value="ECO:0007669"/>
    <property type="project" value="TreeGrafter"/>
</dbReference>
<dbReference type="PANTHER" id="PTHR30055:SF234">
    <property type="entry name" value="HTH-TYPE TRANSCRIPTIONAL REGULATOR BETI"/>
    <property type="match status" value="1"/>
</dbReference>
<evidence type="ECO:0000256" key="2">
    <source>
        <dbReference type="ARBA" id="ARBA00023125"/>
    </source>
</evidence>
<keyword evidence="2 4" id="KW-0238">DNA-binding</keyword>
<comment type="caution">
    <text evidence="6">The sequence shown here is derived from an EMBL/GenBank/DDBJ whole genome shotgun (WGS) entry which is preliminary data.</text>
</comment>
<sequence>MDKKENTNRIVSVALKVFSEYGYAGSSMDDIAKKAKVNKATIYYHI</sequence>
<dbReference type="InterPro" id="IPR001647">
    <property type="entry name" value="HTH_TetR"/>
</dbReference>
<organism evidence="6 7">
    <name type="scientific">Muiribacterium halophilum</name>
    <dbReference type="NCBI Taxonomy" id="2053465"/>
    <lineage>
        <taxon>Bacteria</taxon>
        <taxon>Candidatus Muiribacteriota</taxon>
        <taxon>Candidatus Muiribacteriia</taxon>
        <taxon>Candidatus Muiribacteriales</taxon>
        <taxon>Candidatus Muiribacteriaceae</taxon>
        <taxon>Candidatus Muiribacterium</taxon>
    </lineage>
</organism>
<evidence type="ECO:0000256" key="3">
    <source>
        <dbReference type="ARBA" id="ARBA00023163"/>
    </source>
</evidence>